<dbReference type="CDD" id="cd00167">
    <property type="entry name" value="SANT"/>
    <property type="match status" value="2"/>
</dbReference>
<feature type="region of interest" description="Disordered" evidence="6">
    <location>
        <begin position="307"/>
        <end position="417"/>
    </location>
</feature>
<evidence type="ECO:0000313" key="9">
    <source>
        <dbReference type="EMBL" id="GMI15360.1"/>
    </source>
</evidence>
<sequence>MPSPSRPSISAPSHTHILTKTRSLKALSSPSEISTIDHTDITDSSDHLNLNFLDDLDEPDQYVPFSGHSSAPVNLGKGLMELYGSVMNTTFPITIKPGNQVNVVNVKDLGMESNSGGVVENVFVPNLKQTTNIDVEFKTLYVQEQDDVSHLNCENTGEWDKDSDEALRTCILKLQTTDSWLNIGSILNREATECRARWRVIAREQVKGPWSGEEDGLLRRLVGIFGCKKWAVSAGHFPGRAGKQCRERWLNHLDGSVCKKDWSKEEDDILKKVQSEIGNKWSEIAKLLPGRSENAVKNRFNSLLSRKSSALKNSRQTTSTSTISSSSSSSPPKATTTHNNKKPVPKTLLKNHSSSSTISLESVDSAGNSNTASSSNNPQPPKSSKPARQRPRSNSCKSRNLTFSSNPSSTNVDNKVPAEGGQLVDTIFSTLGKDISSTAVPDLNSPPSHSGLTLDLNLDAAVSDNEDSVEMTCMKMTKKVLDVEVEREKLFSNVILSQRDWKNLGEGGGKQGGVVVGVVKRSRRKRVSTKKHEWEDEDFEEEYQEQEEVEVSMTSANAAFEKFRRENPSMVDSDLLTSYGDMSLGETASANLAISPPDGQVLEDFEASALSVDISFQSLSMQDASLEVLAANPNLSPRAPSLKWGGSSSANVSPRVPSRNANTSAARDSLKLESIGSVNSDLLSFSIDAPLGFSDMSLDKLKEKDNSEQSWDVSGVKKNGEEGNPNSQEVRTAEEKNVEEKEAEKTNTSASLTNLEKILEPSDLEESKSFATPTPPPSFEIKGRLGATRRKKQQSTQVAPIAQTFGDATIEAAIAAAISTTTPAPLQVAGYPRLSIFPPQTEEEEGDTQRIECPKEKTNNKRSRPSTRDSLGSFGRLSCATSVADLSIEKMSLTNSVKSLSLEDDDWDLLAQISQKMGNNNDPVASKLDSNMQMSDLMKVGWELRPKALEGGASHSSRASSAGSRSGLSANLGLGVSGIIKVNKSDAKKLHRQTLVEASALLDNLPSRPAKSDKPSRNSHSHRKVSRQRVGSPTKRVKKDRDMRPNPPSKSHQIVQPSNFSFDKGLEKSKGGGVGGRAGRRLKLKPY</sequence>
<dbReference type="SMART" id="SM00717">
    <property type="entry name" value="SANT"/>
    <property type="match status" value="3"/>
</dbReference>
<feature type="domain" description="Myb-like" evidence="7">
    <location>
        <begin position="254"/>
        <end position="304"/>
    </location>
</feature>
<feature type="compositionally biased region" description="Low complexity" evidence="6">
    <location>
        <begin position="365"/>
        <end position="377"/>
    </location>
</feature>
<feature type="domain" description="Myb-like" evidence="7">
    <location>
        <begin position="157"/>
        <end position="199"/>
    </location>
</feature>
<comment type="caution">
    <text evidence="9">The sequence shown here is derived from an EMBL/GenBank/DDBJ whole genome shotgun (WGS) entry which is preliminary data.</text>
</comment>
<dbReference type="PANTHER" id="PTHR46621:SF1">
    <property type="entry name" value="SNRNA-ACTIVATING PROTEIN COMPLEX SUBUNIT 4"/>
    <property type="match status" value="1"/>
</dbReference>
<dbReference type="InterPro" id="IPR017930">
    <property type="entry name" value="Myb_dom"/>
</dbReference>
<keyword evidence="4" id="KW-0804">Transcription</keyword>
<dbReference type="GO" id="GO:0000978">
    <property type="term" value="F:RNA polymerase II cis-regulatory region sequence-specific DNA binding"/>
    <property type="evidence" value="ECO:0007669"/>
    <property type="project" value="TreeGrafter"/>
</dbReference>
<name>A0A9W7FNP2_9STRA</name>
<proteinExistence type="predicted"/>
<evidence type="ECO:0000256" key="4">
    <source>
        <dbReference type="ARBA" id="ARBA00023163"/>
    </source>
</evidence>
<dbReference type="GO" id="GO:0019185">
    <property type="term" value="C:snRNA-activating protein complex"/>
    <property type="evidence" value="ECO:0007669"/>
    <property type="project" value="TreeGrafter"/>
</dbReference>
<keyword evidence="3" id="KW-0238">DNA-binding</keyword>
<feature type="compositionally biased region" description="Basic and acidic residues" evidence="6">
    <location>
        <begin position="847"/>
        <end position="859"/>
    </location>
</feature>
<dbReference type="GO" id="GO:0001006">
    <property type="term" value="F:RNA polymerase III type 3 promoter sequence-specific DNA binding"/>
    <property type="evidence" value="ECO:0007669"/>
    <property type="project" value="TreeGrafter"/>
</dbReference>
<evidence type="ECO:0000256" key="2">
    <source>
        <dbReference type="ARBA" id="ARBA00023015"/>
    </source>
</evidence>
<dbReference type="PANTHER" id="PTHR46621">
    <property type="entry name" value="SNRNA-ACTIVATING PROTEIN COMPLEX SUBUNIT 4"/>
    <property type="match status" value="1"/>
</dbReference>
<feature type="region of interest" description="Disordered" evidence="6">
    <location>
        <begin position="638"/>
        <end position="667"/>
    </location>
</feature>
<evidence type="ECO:0000259" key="7">
    <source>
        <dbReference type="PROSITE" id="PS50090"/>
    </source>
</evidence>
<dbReference type="PROSITE" id="PS50090">
    <property type="entry name" value="MYB_LIKE"/>
    <property type="match status" value="3"/>
</dbReference>
<feature type="compositionally biased region" description="Polar residues" evidence="6">
    <location>
        <begin position="350"/>
        <end position="362"/>
    </location>
</feature>
<accession>A0A9W7FNP2</accession>
<evidence type="ECO:0000256" key="6">
    <source>
        <dbReference type="SAM" id="MobiDB-lite"/>
    </source>
</evidence>
<dbReference type="Proteomes" id="UP001165122">
    <property type="component" value="Unassembled WGS sequence"/>
</dbReference>
<dbReference type="Gene3D" id="1.10.10.60">
    <property type="entry name" value="Homeodomain-like"/>
    <property type="match status" value="2"/>
</dbReference>
<feature type="compositionally biased region" description="Basic and acidic residues" evidence="6">
    <location>
        <begin position="731"/>
        <end position="745"/>
    </location>
</feature>
<dbReference type="InterPro" id="IPR009057">
    <property type="entry name" value="Homeodomain-like_sf"/>
</dbReference>
<feature type="region of interest" description="Disordered" evidence="6">
    <location>
        <begin position="704"/>
        <end position="780"/>
    </location>
</feature>
<keyword evidence="5" id="KW-0539">Nucleus</keyword>
<evidence type="ECO:0000259" key="8">
    <source>
        <dbReference type="PROSITE" id="PS51294"/>
    </source>
</evidence>
<feature type="compositionally biased region" description="Low complexity" evidence="6">
    <location>
        <begin position="317"/>
        <end position="337"/>
    </location>
</feature>
<keyword evidence="10" id="KW-1185">Reference proteome</keyword>
<feature type="compositionally biased region" description="Basic residues" evidence="6">
    <location>
        <begin position="1017"/>
        <end position="1027"/>
    </location>
</feature>
<reference evidence="10" key="1">
    <citation type="journal article" date="2023" name="Commun. Biol.">
        <title>Genome analysis of Parmales, the sister group of diatoms, reveals the evolutionary specialization of diatoms from phago-mixotrophs to photoautotrophs.</title>
        <authorList>
            <person name="Ban H."/>
            <person name="Sato S."/>
            <person name="Yoshikawa S."/>
            <person name="Yamada K."/>
            <person name="Nakamura Y."/>
            <person name="Ichinomiya M."/>
            <person name="Sato N."/>
            <person name="Blanc-Mathieu R."/>
            <person name="Endo H."/>
            <person name="Kuwata A."/>
            <person name="Ogata H."/>
        </authorList>
    </citation>
    <scope>NUCLEOTIDE SEQUENCE [LARGE SCALE GENOMIC DNA]</scope>
    <source>
        <strain evidence="10">NIES 3700</strain>
    </source>
</reference>
<dbReference type="OrthoDB" id="2143914at2759"/>
<feature type="region of interest" description="Disordered" evidence="6">
    <location>
        <begin position="837"/>
        <end position="874"/>
    </location>
</feature>
<dbReference type="InterPro" id="IPR001005">
    <property type="entry name" value="SANT/Myb"/>
</dbReference>
<dbReference type="Pfam" id="PF00249">
    <property type="entry name" value="Myb_DNA-binding"/>
    <property type="match status" value="2"/>
</dbReference>
<feature type="compositionally biased region" description="Polar residues" evidence="6">
    <location>
        <begin position="1049"/>
        <end position="1061"/>
    </location>
</feature>
<feature type="domain" description="HTH myb-type" evidence="8">
    <location>
        <begin position="202"/>
        <end position="257"/>
    </location>
</feature>
<feature type="domain" description="HTH myb-type" evidence="8">
    <location>
        <begin position="259"/>
        <end position="308"/>
    </location>
</feature>
<keyword evidence="2" id="KW-0805">Transcription regulation</keyword>
<feature type="region of interest" description="Disordered" evidence="6">
    <location>
        <begin position="1001"/>
        <end position="1087"/>
    </location>
</feature>
<dbReference type="FunFam" id="1.10.10.60:FF:000010">
    <property type="entry name" value="Transcriptional activator Myb isoform A"/>
    <property type="match status" value="1"/>
</dbReference>
<evidence type="ECO:0000256" key="3">
    <source>
        <dbReference type="ARBA" id="ARBA00023125"/>
    </source>
</evidence>
<keyword evidence="1" id="KW-0677">Repeat</keyword>
<evidence type="ECO:0000313" key="10">
    <source>
        <dbReference type="Proteomes" id="UP001165122"/>
    </source>
</evidence>
<dbReference type="GO" id="GO:0042795">
    <property type="term" value="P:snRNA transcription by RNA polymerase II"/>
    <property type="evidence" value="ECO:0007669"/>
    <property type="project" value="TreeGrafter"/>
</dbReference>
<dbReference type="SUPFAM" id="SSF46689">
    <property type="entry name" value="Homeodomain-like"/>
    <property type="match status" value="2"/>
</dbReference>
<evidence type="ECO:0000256" key="1">
    <source>
        <dbReference type="ARBA" id="ARBA00022737"/>
    </source>
</evidence>
<dbReference type="InterPro" id="IPR051575">
    <property type="entry name" value="Myb-like_DNA-bd"/>
</dbReference>
<feature type="compositionally biased region" description="Basic residues" evidence="6">
    <location>
        <begin position="1078"/>
        <end position="1087"/>
    </location>
</feature>
<feature type="compositionally biased region" description="Basic and acidic residues" evidence="6">
    <location>
        <begin position="757"/>
        <end position="768"/>
    </location>
</feature>
<dbReference type="GO" id="GO:0042796">
    <property type="term" value="P:snRNA transcription by RNA polymerase III"/>
    <property type="evidence" value="ECO:0007669"/>
    <property type="project" value="TreeGrafter"/>
</dbReference>
<dbReference type="AlphaFoldDB" id="A0A9W7FNP2"/>
<dbReference type="EMBL" id="BRXW01000230">
    <property type="protein sequence ID" value="GMI15360.1"/>
    <property type="molecule type" value="Genomic_DNA"/>
</dbReference>
<organism evidence="9 10">
    <name type="scientific">Triparma laevis f. longispina</name>
    <dbReference type="NCBI Taxonomy" id="1714387"/>
    <lineage>
        <taxon>Eukaryota</taxon>
        <taxon>Sar</taxon>
        <taxon>Stramenopiles</taxon>
        <taxon>Ochrophyta</taxon>
        <taxon>Bolidophyceae</taxon>
        <taxon>Parmales</taxon>
        <taxon>Triparmaceae</taxon>
        <taxon>Triparma</taxon>
    </lineage>
</organism>
<feature type="compositionally biased region" description="Polar residues" evidence="6">
    <location>
        <begin position="307"/>
        <end position="316"/>
    </location>
</feature>
<evidence type="ECO:0000256" key="5">
    <source>
        <dbReference type="ARBA" id="ARBA00023242"/>
    </source>
</evidence>
<feature type="domain" description="Myb-like" evidence="7">
    <location>
        <begin position="202"/>
        <end position="253"/>
    </location>
</feature>
<gene>
    <name evidence="9" type="ORF">TrLO_g6711</name>
</gene>
<protein>
    <submittedName>
        <fullName evidence="9">Uncharacterized protein</fullName>
    </submittedName>
</protein>
<dbReference type="PROSITE" id="PS51294">
    <property type="entry name" value="HTH_MYB"/>
    <property type="match status" value="2"/>
</dbReference>
<feature type="compositionally biased region" description="Polar residues" evidence="6">
    <location>
        <begin position="392"/>
        <end position="413"/>
    </location>
</feature>